<keyword evidence="1" id="KW-0472">Membrane</keyword>
<evidence type="ECO:0000256" key="1">
    <source>
        <dbReference type="SAM" id="Phobius"/>
    </source>
</evidence>
<accession>A0ABR6BA94</accession>
<feature type="transmembrane region" description="Helical" evidence="1">
    <location>
        <begin position="92"/>
        <end position="113"/>
    </location>
</feature>
<dbReference type="RefSeq" id="WP_051912866.1">
    <property type="nucleotide sequence ID" value="NZ_BAAABQ010000076.1"/>
</dbReference>
<feature type="transmembrane region" description="Helical" evidence="1">
    <location>
        <begin position="63"/>
        <end position="85"/>
    </location>
</feature>
<keyword evidence="3" id="KW-1185">Reference proteome</keyword>
<reference evidence="2 3" key="1">
    <citation type="submission" date="2020-08" db="EMBL/GenBank/DDBJ databases">
        <title>Genomic Encyclopedia of Archaeal and Bacterial Type Strains, Phase II (KMG-II): from individual species to whole genera.</title>
        <authorList>
            <person name="Goeker M."/>
        </authorList>
    </citation>
    <scope>NUCLEOTIDE SEQUENCE [LARGE SCALE GENOMIC DNA]</scope>
    <source>
        <strain evidence="2 3">DSM 43850</strain>
    </source>
</reference>
<dbReference type="InterPro" id="IPR043739">
    <property type="entry name" value="DUF5684"/>
</dbReference>
<dbReference type="Pfam" id="PF18936">
    <property type="entry name" value="DUF5684"/>
    <property type="match status" value="1"/>
</dbReference>
<name>A0ABR6BA94_9PSEU</name>
<keyword evidence="1" id="KW-1133">Transmembrane helix</keyword>
<dbReference type="EMBL" id="JACJID010000001">
    <property type="protein sequence ID" value="MBA8923776.1"/>
    <property type="molecule type" value="Genomic_DNA"/>
</dbReference>
<evidence type="ECO:0000313" key="3">
    <source>
        <dbReference type="Proteomes" id="UP000517916"/>
    </source>
</evidence>
<feature type="transmembrane region" description="Helical" evidence="1">
    <location>
        <begin position="40"/>
        <end position="57"/>
    </location>
</feature>
<keyword evidence="1" id="KW-0812">Transmembrane</keyword>
<feature type="transmembrane region" description="Helical" evidence="1">
    <location>
        <begin position="12"/>
        <end position="33"/>
    </location>
</feature>
<protein>
    <submittedName>
        <fullName evidence="2">Uncharacterized membrane protein YhaH (DUF805 family)</fullName>
    </submittedName>
</protein>
<organism evidence="2 3">
    <name type="scientific">Kutzneria viridogrisea</name>
    <dbReference type="NCBI Taxonomy" id="47990"/>
    <lineage>
        <taxon>Bacteria</taxon>
        <taxon>Bacillati</taxon>
        <taxon>Actinomycetota</taxon>
        <taxon>Actinomycetes</taxon>
        <taxon>Pseudonocardiales</taxon>
        <taxon>Pseudonocardiaceae</taxon>
        <taxon>Kutzneria</taxon>
    </lineage>
</organism>
<gene>
    <name evidence="2" type="ORF">BC739_000973</name>
</gene>
<proteinExistence type="predicted"/>
<evidence type="ECO:0000313" key="2">
    <source>
        <dbReference type="EMBL" id="MBA8923776.1"/>
    </source>
</evidence>
<comment type="caution">
    <text evidence="2">The sequence shown here is derived from an EMBL/GenBank/DDBJ whole genome shotgun (WGS) entry which is preliminary data.</text>
</comment>
<dbReference type="Proteomes" id="UP000517916">
    <property type="component" value="Unassembled WGS sequence"/>
</dbReference>
<sequence length="131" mass="14236">MDDVTLDDAAVLPVLILTLVVAVFSTVALWRVFTKAGRPGWAAIIPIYNLYVLLKIAGRPGWWLLLFLIPIVDIVVSIVVCLDLARVFGKSGLFGFVGLFVFNIIGLAVLAFGNARYVVSRHDGPQPQLAS</sequence>